<reference evidence="1" key="1">
    <citation type="submission" date="2022-03" db="EMBL/GenBank/DDBJ databases">
        <authorList>
            <person name="Brunel B."/>
        </authorList>
    </citation>
    <scope>NUCLEOTIDE SEQUENCE</scope>
    <source>
        <strain evidence="1">STM4922sample</strain>
    </source>
</reference>
<keyword evidence="2" id="KW-1185">Reference proteome</keyword>
<accession>A0ABM9DUX8</accession>
<organism evidence="1 2">
    <name type="scientific">Mesorhizobium ventifaucium</name>
    <dbReference type="NCBI Taxonomy" id="666020"/>
    <lineage>
        <taxon>Bacteria</taxon>
        <taxon>Pseudomonadati</taxon>
        <taxon>Pseudomonadota</taxon>
        <taxon>Alphaproteobacteria</taxon>
        <taxon>Hyphomicrobiales</taxon>
        <taxon>Phyllobacteriaceae</taxon>
        <taxon>Mesorhizobium</taxon>
    </lineage>
</organism>
<comment type="caution">
    <text evidence="1">The sequence shown here is derived from an EMBL/GenBank/DDBJ whole genome shotgun (WGS) entry which is preliminary data.</text>
</comment>
<name>A0ABM9DUX8_9HYPH</name>
<evidence type="ECO:0000313" key="2">
    <source>
        <dbReference type="Proteomes" id="UP001152604"/>
    </source>
</evidence>
<dbReference type="EMBL" id="CAKXZS010000018">
    <property type="protein sequence ID" value="CAH2400517.1"/>
    <property type="molecule type" value="Genomic_DNA"/>
</dbReference>
<dbReference type="Proteomes" id="UP001152604">
    <property type="component" value="Unassembled WGS sequence"/>
</dbReference>
<evidence type="ECO:0000313" key="1">
    <source>
        <dbReference type="EMBL" id="CAH2400517.1"/>
    </source>
</evidence>
<dbReference type="RefSeq" id="WP_254025460.1">
    <property type="nucleotide sequence ID" value="NZ_CAKXZS010000018.1"/>
</dbReference>
<gene>
    <name evidence="1" type="ORF">MES4922_250016</name>
</gene>
<proteinExistence type="predicted"/>
<sequence length="140" mass="15384">MKYARIIDGMVDSISYDLPYFEGGPEPGWTKVPDDVFAGFSFDGEKFTGPEPTPPPRQTVLKSLVQARIIDAGKMASAYAALTQNPVYFARWFAPDRPEVYCDDPDAVSLLQALGLDPDAILAPVNDNQKTPMMASSRPR</sequence>
<protein>
    <submittedName>
        <fullName evidence="1">Uncharacterized protein</fullName>
    </submittedName>
</protein>